<proteinExistence type="predicted"/>
<gene>
    <name evidence="1" type="primary">citF_4</name>
    <name evidence="1" type="ORF">SDC9_22236</name>
</gene>
<dbReference type="EC" id="4.1.3.6" evidence="1"/>
<dbReference type="InterPro" id="IPR006472">
    <property type="entry name" value="Citrate_lyase_asu"/>
</dbReference>
<dbReference type="PANTHER" id="PTHR40596:SF1">
    <property type="entry name" value="CITRATE LYASE ALPHA CHAIN"/>
    <property type="match status" value="1"/>
</dbReference>
<accession>A0A644UC06</accession>
<sequence>MFDTKLMAEINKIPGYEQKKIFAGAFATQPSGSMATRPLKCVKPGTKKVYGLEYILEAVGLKDGMTISFHHCLRNGDAVMQYIVDAIAKKGIKDLTLSASSLSKVQDCLLPYFENGVITRVDTSGGRSELGRYIQEGKLAKPAIFRTHGGRARAIETGELHIDVAFIAAPSCDKYGNINGVQGKSACGSLGYAMPDAEYADKVVAVTDGFSEVPLDYVSIPQTQVDYITEVDSIGDPSGIATGSIRVSKRPAELVISKYAADVIAATEYFHDQMIFQFGTGGMAIATAGYIREKMLAKKYVASAGVGGVSGFHVQMLNEGLIKTFYDPQDFDITAISSLGANPKHHEISAAAYASPFNANPYVNMLDFAVLSATEIDVDFNVNVLTDSYGKLLGAPGGHPDAAAGAKMTMITMPLLRGRLPMLLDHVTTIVTPGETVDVLVTEYGIVVNPRRPDIAESLKGKGLPVKSMEELKAKADALSGKSTPLPKSDKICGLVEYRDGTIIDVVRGL</sequence>
<dbReference type="PANTHER" id="PTHR40596">
    <property type="entry name" value="CITRATE LYASE ALPHA CHAIN"/>
    <property type="match status" value="1"/>
</dbReference>
<dbReference type="GO" id="GO:0006084">
    <property type="term" value="P:acetyl-CoA metabolic process"/>
    <property type="evidence" value="ECO:0007669"/>
    <property type="project" value="InterPro"/>
</dbReference>
<dbReference type="Pfam" id="PF04223">
    <property type="entry name" value="CitF"/>
    <property type="match status" value="1"/>
</dbReference>
<name>A0A644UC06_9ZZZZ</name>
<dbReference type="GO" id="GO:0008814">
    <property type="term" value="F:citrate CoA-transferase activity"/>
    <property type="evidence" value="ECO:0007669"/>
    <property type="project" value="InterPro"/>
</dbReference>
<dbReference type="PIRSF" id="PIRSF009451">
    <property type="entry name" value="Citrt_lyas_alpha"/>
    <property type="match status" value="1"/>
</dbReference>
<dbReference type="Gene3D" id="3.40.1080.10">
    <property type="entry name" value="Glutaconate Coenzyme A-transferase"/>
    <property type="match status" value="2"/>
</dbReference>
<protein>
    <submittedName>
        <fullName evidence="1">Citrate lyase alpha chain</fullName>
        <ecNumber evidence="1">4.1.3.6</ecNumber>
    </submittedName>
</protein>
<dbReference type="EMBL" id="VSSQ01000097">
    <property type="protein sequence ID" value="MPL76391.1"/>
    <property type="molecule type" value="Genomic_DNA"/>
</dbReference>
<dbReference type="GO" id="GO:0005737">
    <property type="term" value="C:cytoplasm"/>
    <property type="evidence" value="ECO:0007669"/>
    <property type="project" value="InterPro"/>
</dbReference>
<comment type="caution">
    <text evidence="1">The sequence shown here is derived from an EMBL/GenBank/DDBJ whole genome shotgun (WGS) entry which is preliminary data.</text>
</comment>
<evidence type="ECO:0000313" key="1">
    <source>
        <dbReference type="EMBL" id="MPL76391.1"/>
    </source>
</evidence>
<dbReference type="GO" id="GO:0008815">
    <property type="term" value="F:citrate (pro-3S)-lyase activity"/>
    <property type="evidence" value="ECO:0007669"/>
    <property type="project" value="UniProtKB-EC"/>
</dbReference>
<organism evidence="1">
    <name type="scientific">bioreactor metagenome</name>
    <dbReference type="NCBI Taxonomy" id="1076179"/>
    <lineage>
        <taxon>unclassified sequences</taxon>
        <taxon>metagenomes</taxon>
        <taxon>ecological metagenomes</taxon>
    </lineage>
</organism>
<dbReference type="SUPFAM" id="SSF100950">
    <property type="entry name" value="NagB/RpiA/CoA transferase-like"/>
    <property type="match status" value="2"/>
</dbReference>
<dbReference type="InterPro" id="IPR037171">
    <property type="entry name" value="NagB/RpiA_transferase-like"/>
</dbReference>
<dbReference type="GO" id="GO:0009346">
    <property type="term" value="C:ATP-independent citrate lyase complex"/>
    <property type="evidence" value="ECO:0007669"/>
    <property type="project" value="InterPro"/>
</dbReference>
<dbReference type="AlphaFoldDB" id="A0A644UC06"/>
<reference evidence="1" key="1">
    <citation type="submission" date="2019-08" db="EMBL/GenBank/DDBJ databases">
        <authorList>
            <person name="Kucharzyk K."/>
            <person name="Murdoch R.W."/>
            <person name="Higgins S."/>
            <person name="Loffler F."/>
        </authorList>
    </citation>
    <scope>NUCLEOTIDE SEQUENCE</scope>
</reference>
<dbReference type="NCBIfam" id="TIGR01584">
    <property type="entry name" value="citF"/>
    <property type="match status" value="1"/>
</dbReference>
<keyword evidence="1" id="KW-0456">Lyase</keyword>